<keyword evidence="1" id="KW-0812">Transmembrane</keyword>
<proteinExistence type="predicted"/>
<feature type="transmembrane region" description="Helical" evidence="1">
    <location>
        <begin position="236"/>
        <end position="257"/>
    </location>
</feature>
<sequence>MSLSMEDHLFLEKEFQNVMNDKSLNDFIRNLKINKLKTNLSELKVKIIQNAQSIDEYQSYFSNLEFDCDYFLNSYKSKCRNDNKLQDEPVANQVSAIDKSMGKRNSKLAYVTNAENDDDQTIENIDNSYSSKQQRNKDLQSLKERLFQRGGSLNSIINTENDNSVNREDEIQGSLITEISQLTSTLKENAQQFDQKLNSADKDVLSKTETNLSKTSVQLSGLGTKLAKFSNSRLGVMFYLSCVFFMIMSLLLTYMIIKIFPEM</sequence>
<dbReference type="InParanoid" id="A0A1E5RE65"/>
<dbReference type="Proteomes" id="UP000095728">
    <property type="component" value="Unassembled WGS sequence"/>
</dbReference>
<dbReference type="AlphaFoldDB" id="A0A1E5RE65"/>
<dbReference type="OrthoDB" id="4008582at2759"/>
<comment type="caution">
    <text evidence="2">The sequence shown here is derived from an EMBL/GenBank/DDBJ whole genome shotgun (WGS) entry which is preliminary data.</text>
</comment>
<dbReference type="STRING" id="56408.A0A1E5RE65"/>
<keyword evidence="1" id="KW-1133">Transmembrane helix</keyword>
<evidence type="ECO:0000313" key="3">
    <source>
        <dbReference type="Proteomes" id="UP000095728"/>
    </source>
</evidence>
<name>A0A1E5RE65_9ASCO</name>
<keyword evidence="1" id="KW-0472">Membrane</keyword>
<protein>
    <submittedName>
        <fullName evidence="2">Protein transport protein USE1</fullName>
    </submittedName>
</protein>
<reference evidence="3" key="1">
    <citation type="journal article" date="2016" name="Genome Announc.">
        <title>Genome sequences of three species of Hanseniaspora isolated from spontaneous wine fermentations.</title>
        <authorList>
            <person name="Sternes P.R."/>
            <person name="Lee D."/>
            <person name="Kutyna D.R."/>
            <person name="Borneman A.R."/>
        </authorList>
    </citation>
    <scope>NUCLEOTIDE SEQUENCE [LARGE SCALE GENOMIC DNA]</scope>
    <source>
        <strain evidence="3">AWRI3579</strain>
    </source>
</reference>
<keyword evidence="3" id="KW-1185">Reference proteome</keyword>
<accession>A0A1E5RE65</accession>
<evidence type="ECO:0000256" key="1">
    <source>
        <dbReference type="SAM" id="Phobius"/>
    </source>
</evidence>
<organism evidence="2 3">
    <name type="scientific">Hanseniaspora osmophila</name>
    <dbReference type="NCBI Taxonomy" id="56408"/>
    <lineage>
        <taxon>Eukaryota</taxon>
        <taxon>Fungi</taxon>
        <taxon>Dikarya</taxon>
        <taxon>Ascomycota</taxon>
        <taxon>Saccharomycotina</taxon>
        <taxon>Saccharomycetes</taxon>
        <taxon>Saccharomycodales</taxon>
        <taxon>Saccharomycodaceae</taxon>
        <taxon>Hanseniaspora</taxon>
    </lineage>
</organism>
<gene>
    <name evidence="2" type="ORF">AWRI3579_g2053</name>
</gene>
<evidence type="ECO:0000313" key="2">
    <source>
        <dbReference type="EMBL" id="OEJ85199.1"/>
    </source>
</evidence>
<dbReference type="EMBL" id="LPNM01000007">
    <property type="protein sequence ID" value="OEJ85199.1"/>
    <property type="molecule type" value="Genomic_DNA"/>
</dbReference>
<dbReference type="FunCoup" id="A0A1E5RE65">
    <property type="interactions" value="149"/>
</dbReference>